<dbReference type="Pfam" id="PF25813">
    <property type="entry name" value="zf_VAL1_N"/>
    <property type="match status" value="1"/>
</dbReference>
<evidence type="ECO:0000313" key="8">
    <source>
        <dbReference type="EMBL" id="GKV42522.1"/>
    </source>
</evidence>
<dbReference type="PANTHER" id="PTHR46245">
    <property type="entry name" value="B3 DOMAIN-CONTAINING PROTEIN OS07G0563300"/>
    <property type="match status" value="1"/>
</dbReference>
<evidence type="ECO:0000256" key="4">
    <source>
        <dbReference type="ARBA" id="ARBA00023163"/>
    </source>
</evidence>
<keyword evidence="3" id="KW-0238">DNA-binding</keyword>
<dbReference type="GO" id="GO:0005634">
    <property type="term" value="C:nucleus"/>
    <property type="evidence" value="ECO:0007669"/>
    <property type="project" value="UniProtKB-SubCell"/>
</dbReference>
<keyword evidence="4" id="KW-0804">Transcription</keyword>
<evidence type="ECO:0000256" key="6">
    <source>
        <dbReference type="SAM" id="MobiDB-lite"/>
    </source>
</evidence>
<proteinExistence type="predicted"/>
<sequence>MASNANENTCFHCKVATDELRPGWGRRFGGFVMLCHRCASAYEDGTFCSIFHPDASGWRVCATCDKPLHCGCIMSALTHTILDLGGVQCMDCVANRVLPPRRLPPSRNPAMGPSEVRLSDSIPPSSTVTYGLPNKTTVQFAPGAALEKKASLHGIGEDEPSVNSPDENDTSSNSDKDTEKPERSTIRKAYIHARNMPKRNDEELEQLSKESKSVFIPLFEKALTASDAEPKNGRLILPKRCAEAYLPKVTAQQRVPIKVQDTRGNDWQFYYRIWANSNGRMYVLEGLKEYVNMIQWEAGDTVVFYRREPEGNLVIGVSRAQAGESGQKSSA</sequence>
<feature type="compositionally biased region" description="Polar residues" evidence="6">
    <location>
        <begin position="122"/>
        <end position="133"/>
    </location>
</feature>
<feature type="domain" description="TF-B3" evidence="7">
    <location>
        <begin position="220"/>
        <end position="321"/>
    </location>
</feature>
<feature type="region of interest" description="Disordered" evidence="6">
    <location>
        <begin position="102"/>
        <end position="133"/>
    </location>
</feature>
<keyword evidence="9" id="KW-1185">Reference proteome</keyword>
<reference evidence="8 9" key="1">
    <citation type="journal article" date="2021" name="Commun. Biol.">
        <title>The genome of Shorea leprosula (Dipterocarpaceae) highlights the ecological relevance of drought in aseasonal tropical rainforests.</title>
        <authorList>
            <person name="Ng K.K.S."/>
            <person name="Kobayashi M.J."/>
            <person name="Fawcett J.A."/>
            <person name="Hatakeyama M."/>
            <person name="Paape T."/>
            <person name="Ng C.H."/>
            <person name="Ang C.C."/>
            <person name="Tnah L.H."/>
            <person name="Lee C.T."/>
            <person name="Nishiyama T."/>
            <person name="Sese J."/>
            <person name="O'Brien M.J."/>
            <person name="Copetti D."/>
            <person name="Mohd Noor M.I."/>
            <person name="Ong R.C."/>
            <person name="Putra M."/>
            <person name="Sireger I.Z."/>
            <person name="Indrioko S."/>
            <person name="Kosugi Y."/>
            <person name="Izuno A."/>
            <person name="Isagi Y."/>
            <person name="Lee S.L."/>
            <person name="Shimizu K.K."/>
        </authorList>
    </citation>
    <scope>NUCLEOTIDE SEQUENCE [LARGE SCALE GENOMIC DNA]</scope>
    <source>
        <strain evidence="8">214</strain>
    </source>
</reference>
<organism evidence="8 9">
    <name type="scientific">Rubroshorea leprosula</name>
    <dbReference type="NCBI Taxonomy" id="152421"/>
    <lineage>
        <taxon>Eukaryota</taxon>
        <taxon>Viridiplantae</taxon>
        <taxon>Streptophyta</taxon>
        <taxon>Embryophyta</taxon>
        <taxon>Tracheophyta</taxon>
        <taxon>Spermatophyta</taxon>
        <taxon>Magnoliopsida</taxon>
        <taxon>eudicotyledons</taxon>
        <taxon>Gunneridae</taxon>
        <taxon>Pentapetalae</taxon>
        <taxon>rosids</taxon>
        <taxon>malvids</taxon>
        <taxon>Malvales</taxon>
        <taxon>Dipterocarpaceae</taxon>
        <taxon>Rubroshorea</taxon>
    </lineage>
</organism>
<gene>
    <name evidence="8" type="ORF">SLEP1_g49917</name>
</gene>
<dbReference type="CDD" id="cd10017">
    <property type="entry name" value="B3_DNA"/>
    <property type="match status" value="1"/>
</dbReference>
<dbReference type="PANTHER" id="PTHR46245:SF6">
    <property type="entry name" value="B3 DOMAIN-CONTAINING PROTEIN OS07G0563300-LIKE"/>
    <property type="match status" value="1"/>
</dbReference>
<evidence type="ECO:0000256" key="3">
    <source>
        <dbReference type="ARBA" id="ARBA00023125"/>
    </source>
</evidence>
<dbReference type="AlphaFoldDB" id="A0AAV5M1M9"/>
<comment type="caution">
    <text evidence="8">The sequence shown here is derived from an EMBL/GenBank/DDBJ whole genome shotgun (WGS) entry which is preliminary data.</text>
</comment>
<evidence type="ECO:0000256" key="1">
    <source>
        <dbReference type="ARBA" id="ARBA00004123"/>
    </source>
</evidence>
<dbReference type="InterPro" id="IPR015300">
    <property type="entry name" value="DNA-bd_pseudobarrel_sf"/>
</dbReference>
<dbReference type="PROSITE" id="PS50863">
    <property type="entry name" value="B3"/>
    <property type="match status" value="1"/>
</dbReference>
<name>A0AAV5M1M9_9ROSI</name>
<protein>
    <recommendedName>
        <fullName evidence="7">TF-B3 domain-containing protein</fullName>
    </recommendedName>
</protein>
<evidence type="ECO:0000256" key="5">
    <source>
        <dbReference type="ARBA" id="ARBA00023242"/>
    </source>
</evidence>
<evidence type="ECO:0000256" key="2">
    <source>
        <dbReference type="ARBA" id="ARBA00023015"/>
    </source>
</evidence>
<evidence type="ECO:0000313" key="9">
    <source>
        <dbReference type="Proteomes" id="UP001054252"/>
    </source>
</evidence>
<dbReference type="GO" id="GO:0003677">
    <property type="term" value="F:DNA binding"/>
    <property type="evidence" value="ECO:0007669"/>
    <property type="project" value="UniProtKB-KW"/>
</dbReference>
<dbReference type="Gene3D" id="2.40.330.10">
    <property type="entry name" value="DNA-binding pseudobarrel domain"/>
    <property type="match status" value="1"/>
</dbReference>
<dbReference type="EMBL" id="BPVZ01000159">
    <property type="protein sequence ID" value="GKV42522.1"/>
    <property type="molecule type" value="Genomic_DNA"/>
</dbReference>
<dbReference type="InterPro" id="IPR057743">
    <property type="entry name" value="Zfn_VAL1-3_N"/>
</dbReference>
<dbReference type="Pfam" id="PF02362">
    <property type="entry name" value="B3"/>
    <property type="match status" value="1"/>
</dbReference>
<keyword evidence="2" id="KW-0805">Transcription regulation</keyword>
<feature type="region of interest" description="Disordered" evidence="6">
    <location>
        <begin position="149"/>
        <end position="186"/>
    </location>
</feature>
<dbReference type="SUPFAM" id="SSF101936">
    <property type="entry name" value="DNA-binding pseudobarrel domain"/>
    <property type="match status" value="1"/>
</dbReference>
<accession>A0AAV5M1M9</accession>
<comment type="subcellular location">
    <subcellularLocation>
        <location evidence="1">Nucleus</location>
    </subcellularLocation>
</comment>
<feature type="compositionally biased region" description="Polar residues" evidence="6">
    <location>
        <begin position="161"/>
        <end position="173"/>
    </location>
</feature>
<dbReference type="Proteomes" id="UP001054252">
    <property type="component" value="Unassembled WGS sequence"/>
</dbReference>
<feature type="compositionally biased region" description="Basic and acidic residues" evidence="6">
    <location>
        <begin position="174"/>
        <end position="185"/>
    </location>
</feature>
<dbReference type="InterPro" id="IPR003340">
    <property type="entry name" value="B3_DNA-bd"/>
</dbReference>
<keyword evidence="5" id="KW-0539">Nucleus</keyword>
<evidence type="ECO:0000259" key="7">
    <source>
        <dbReference type="PROSITE" id="PS50863"/>
    </source>
</evidence>
<dbReference type="SMART" id="SM01019">
    <property type="entry name" value="B3"/>
    <property type="match status" value="1"/>
</dbReference>